<feature type="chain" id="PRO_5021870296" evidence="1">
    <location>
        <begin position="32"/>
        <end position="238"/>
    </location>
</feature>
<organism evidence="2 3">
    <name type="scientific">Cellulomonas composti</name>
    <dbReference type="NCBI Taxonomy" id="266130"/>
    <lineage>
        <taxon>Bacteria</taxon>
        <taxon>Bacillati</taxon>
        <taxon>Actinomycetota</taxon>
        <taxon>Actinomycetes</taxon>
        <taxon>Micrococcales</taxon>
        <taxon>Cellulomonadaceae</taxon>
        <taxon>Cellulomonas</taxon>
    </lineage>
</organism>
<comment type="caution">
    <text evidence="2">The sequence shown here is derived from an EMBL/GenBank/DDBJ whole genome shotgun (WGS) entry which is preliminary data.</text>
</comment>
<proteinExistence type="predicted"/>
<accession>A0A511JE36</accession>
<name>A0A511JE36_9CELL</name>
<gene>
    <name evidence="2" type="ORF">CCO02nite_28800</name>
</gene>
<evidence type="ECO:0000256" key="1">
    <source>
        <dbReference type="SAM" id="SignalP"/>
    </source>
</evidence>
<dbReference type="EMBL" id="BJWG01000015">
    <property type="protein sequence ID" value="GEL96222.1"/>
    <property type="molecule type" value="Genomic_DNA"/>
</dbReference>
<keyword evidence="1" id="KW-0732">Signal</keyword>
<evidence type="ECO:0000313" key="2">
    <source>
        <dbReference type="EMBL" id="GEL96222.1"/>
    </source>
</evidence>
<feature type="signal peptide" evidence="1">
    <location>
        <begin position="1"/>
        <end position="31"/>
    </location>
</feature>
<protein>
    <submittedName>
        <fullName evidence="2">Uncharacterized protein</fullName>
    </submittedName>
</protein>
<reference evidence="2 3" key="1">
    <citation type="submission" date="2019-07" db="EMBL/GenBank/DDBJ databases">
        <title>Whole genome shotgun sequence of Cellulomonas composti NBRC 100758.</title>
        <authorList>
            <person name="Hosoyama A."/>
            <person name="Uohara A."/>
            <person name="Ohji S."/>
            <person name="Ichikawa N."/>
        </authorList>
    </citation>
    <scope>NUCLEOTIDE SEQUENCE [LARGE SCALE GENOMIC DNA]</scope>
    <source>
        <strain evidence="2 3">NBRC 100758</strain>
    </source>
</reference>
<dbReference type="Proteomes" id="UP000321720">
    <property type="component" value="Unassembled WGS sequence"/>
</dbReference>
<evidence type="ECO:0000313" key="3">
    <source>
        <dbReference type="Proteomes" id="UP000321720"/>
    </source>
</evidence>
<keyword evidence="3" id="KW-1185">Reference proteome</keyword>
<sequence length="238" mass="24883">MSRVATFRRIGALAALALTFVAVAPAGVASAGSPAASPTIAIVVDPTRQKPTTGCKFVRFSVVVSGLVAGERYSLSSRIERKTTVVDARLRHGPLVNGTNSVQAFVCASTVPAGPYSAYAAVVHDGAKVARATPRPFALVVRPKHVITDVGGTIGKDAFVAGYSAPTIDLRGRTLTVLLKPTGESEYRVIGTTVVAPTGRFTFVSPKLAAGWVYLRSAPTTYLLPSTDVLFKITVEPS</sequence>
<dbReference type="AlphaFoldDB" id="A0A511JE36"/>